<dbReference type="InterPro" id="IPR017441">
    <property type="entry name" value="Protein_kinase_ATP_BS"/>
</dbReference>
<dbReference type="Proteomes" id="UP000677668">
    <property type="component" value="Chromosome 1"/>
</dbReference>
<keyword evidence="5" id="KW-0418">Kinase</keyword>
<evidence type="ECO:0000313" key="12">
    <source>
        <dbReference type="EMBL" id="QUV94152.1"/>
    </source>
</evidence>
<dbReference type="Gene3D" id="1.25.40.10">
    <property type="entry name" value="Tetratricopeptide repeat domain"/>
    <property type="match status" value="3"/>
</dbReference>
<feature type="compositionally biased region" description="Pro residues" evidence="10">
    <location>
        <begin position="1304"/>
        <end position="1316"/>
    </location>
</feature>
<evidence type="ECO:0000256" key="8">
    <source>
        <dbReference type="PROSITE-ProRule" id="PRU00339"/>
    </source>
</evidence>
<dbReference type="Gene3D" id="3.40.50.300">
    <property type="entry name" value="P-loop containing nucleotide triphosphate hydrolases"/>
    <property type="match status" value="1"/>
</dbReference>
<dbReference type="RefSeq" id="WP_211422465.1">
    <property type="nucleotide sequence ID" value="NZ_CP072642.1"/>
</dbReference>
<keyword evidence="1" id="KW-0132">Cell division</keyword>
<dbReference type="InterPro" id="IPR041664">
    <property type="entry name" value="AAA_16"/>
</dbReference>
<dbReference type="CDD" id="cd14014">
    <property type="entry name" value="STKc_PknB_like"/>
    <property type="match status" value="1"/>
</dbReference>
<evidence type="ECO:0000256" key="3">
    <source>
        <dbReference type="ARBA" id="ARBA00022741"/>
    </source>
</evidence>
<sequence length="1666" mass="183018">MKSCPKCGATYPDEYNICPQDGAPLASDKPSTVARVVDGKYQIVRMVGRGGMGAVYEAIHATMQRRVALKILNADLVSNPAALERFRREALLSGRLKHPNAITIYDYGMSAIGEAYIVMEFLEGHSLGQELQQAKTLSPLRVVSVLAPVCDAVHAAHAEGIIHRDLKPANIMLEKLRTGETVKVLDFGIAKLAMNNPNLMNLTGTGIIGTPQYMSPEQCQAHRIDGRSDVYSIGIIAYEMLTGKLPFDEPTPLATVIAQVKQKPKPLRELRPEIPQALEAIVMRALEKSPANRYQTAEELAEAFRSVQRQLAPGSVSIMTPQGIPALPPEPSPAAPGPFTRVVPAEAPALPKSSTLPPSSVHLPTGMSGGEFVGRTPELGVLIAAWQSVTTRRGRPVVIFGEAGIGKTRLIEQFMIRLEDVGEGQPILLRLRCDPTRAAAGQFPLSDIRMAAMAYFNPELRAVRSLSPADEQFLDGTFFANLCDESYTTKLAARLAADRNSFFADLTYLCRLLARERGAVLFLDDAHHADPLLLDFVSHLLRQTRQDRLLTIVACRPFTSLPDGTPALRNWLQSLDDVGGYDQIKLPPLSNSEIRLMVEGLLGAQVHLPVSVALMLAEETKGNPYYVCEVVNAMIASGQISHGEETGWVCQDVDEFDLPESIVALVKPLLVRLDDDLADVLAHAAVIGEEFTFDLLQFLTESTEEDLLRHIENALKLGLIREMAGWREDRYSFVNTMVHRVLYRRITRRRRKRLHARIAERLEQQATSPRASAAALGRQDFTASDLAYHYFRAEEWRKAIEYALEAGYARWNLYAFADAGKFFGWVAQALNRLQGDAAKPPLSPDEEARYHLTYGNLLIECAQPDDARQALERALELCQAHELTWLGRTQVSLARLCNLTGDAEGALQLTAAALPTLRAREDASGLCLALLVTATAHVERGRLTAALQAVDEALYVAERAGDRSGQAAARLVNAAVNAQRGKFAEALSDARQALTMARHLGNIFEERRALALLGFIHLQLVHLDEAQECYAGSLRIAYALGHRYGESVALNGLGEVFMRRGNDTEAMEYVQQAVDIARDIGNGAAEARYLLNVGRIRRRRSDAKSALSTLQAALLLAETAEVTPIEAEILTEIGDTQRAEGDFAAAETCYARARELAREVESPHVRWMAAYGLAECFMQRQDFANAQAAIEEALSVITTLQTDLPEDTVASAFLEDKRPVFDLKVRLDRALATRPLEPKATVALKADQAPAGKATSLLDETGSIAAVPVSAKAESAKAESAKAGEVKTAPPIPEPEPTKWLASTPPPPPVPPPAARPPAVAEPGGAEMPSDLDALHSLTMARSTGRGSEASEFSLEELLNDVAAFAENLGMGELFNSGRLAETIVEDQSRAPAAPRRDARPTQPHSLQSVLHSVVSLESTWREMLQTARATGDRDIERKGLMLMASAFHSQGQVSRARDCYQRAVQIMREINDRASEGAMLNNIGDTFRQEGRYADALAYYRLAIRSARENKNQRVLEMALVNAAQMYTRTGNLREALQLLEEAQLLNRTTDDAQVRAEMLQTLGEVHLIRKELTLALDRSVSAAATARELGDRDVEWRAQWVIARCRWGRGDRMEALAAANLTLQALETLLEEANPHDQKRLSRERSDIAAVVEEWRRITDDFKA</sequence>
<evidence type="ECO:0000256" key="1">
    <source>
        <dbReference type="ARBA" id="ARBA00022618"/>
    </source>
</evidence>
<dbReference type="InterPro" id="IPR011990">
    <property type="entry name" value="TPR-like_helical_dom_sf"/>
</dbReference>
<dbReference type="PROSITE" id="PS00108">
    <property type="entry name" value="PROTEIN_KINASE_ST"/>
    <property type="match status" value="1"/>
</dbReference>
<dbReference type="PROSITE" id="PS50011">
    <property type="entry name" value="PROTEIN_KINASE_DOM"/>
    <property type="match status" value="1"/>
</dbReference>
<dbReference type="SUPFAM" id="SSF56112">
    <property type="entry name" value="Protein kinase-like (PK-like)"/>
    <property type="match status" value="1"/>
</dbReference>
<evidence type="ECO:0000256" key="6">
    <source>
        <dbReference type="ARBA" id="ARBA00022840"/>
    </source>
</evidence>
<dbReference type="InterPro" id="IPR027417">
    <property type="entry name" value="P-loop_NTPase"/>
</dbReference>
<dbReference type="InterPro" id="IPR019734">
    <property type="entry name" value="TPR_rpt"/>
</dbReference>
<evidence type="ECO:0000256" key="7">
    <source>
        <dbReference type="ARBA" id="ARBA00023306"/>
    </source>
</evidence>
<dbReference type="Pfam" id="PF13191">
    <property type="entry name" value="AAA_16"/>
    <property type="match status" value="1"/>
</dbReference>
<evidence type="ECO:0000259" key="11">
    <source>
        <dbReference type="PROSITE" id="PS50011"/>
    </source>
</evidence>
<keyword evidence="6 9" id="KW-0067">ATP-binding</keyword>
<keyword evidence="7" id="KW-0131">Cell cycle</keyword>
<evidence type="ECO:0000256" key="2">
    <source>
        <dbReference type="ARBA" id="ARBA00022679"/>
    </source>
</evidence>
<dbReference type="Gene3D" id="3.30.200.20">
    <property type="entry name" value="Phosphorylase Kinase, domain 1"/>
    <property type="match status" value="1"/>
</dbReference>
<keyword evidence="3 9" id="KW-0547">Nucleotide-binding</keyword>
<dbReference type="Pfam" id="PF13424">
    <property type="entry name" value="TPR_12"/>
    <property type="match status" value="1"/>
</dbReference>
<feature type="compositionally biased region" description="Basic and acidic residues" evidence="10">
    <location>
        <begin position="1274"/>
        <end position="1285"/>
    </location>
</feature>
<gene>
    <name evidence="12" type="ORF">J8C05_01460</name>
</gene>
<dbReference type="Pfam" id="PF13176">
    <property type="entry name" value="TPR_7"/>
    <property type="match status" value="1"/>
</dbReference>
<name>A0ABX8AZM1_9BACT</name>
<dbReference type="SMART" id="SM00220">
    <property type="entry name" value="S_TKc"/>
    <property type="match status" value="1"/>
</dbReference>
<keyword evidence="13" id="KW-1185">Reference proteome</keyword>
<feature type="region of interest" description="Disordered" evidence="10">
    <location>
        <begin position="1388"/>
        <end position="1408"/>
    </location>
</feature>
<evidence type="ECO:0000313" key="13">
    <source>
        <dbReference type="Proteomes" id="UP000677668"/>
    </source>
</evidence>
<dbReference type="SUPFAM" id="SSF52540">
    <property type="entry name" value="P-loop containing nucleoside triphosphate hydrolases"/>
    <property type="match status" value="1"/>
</dbReference>
<dbReference type="InterPro" id="IPR008271">
    <property type="entry name" value="Ser/Thr_kinase_AS"/>
</dbReference>
<dbReference type="PANTHER" id="PTHR43289">
    <property type="entry name" value="MITOGEN-ACTIVATED PROTEIN KINASE KINASE KINASE 20-RELATED"/>
    <property type="match status" value="1"/>
</dbReference>
<proteinExistence type="predicted"/>
<dbReference type="PROSITE" id="PS00107">
    <property type="entry name" value="PROTEIN_KINASE_ATP"/>
    <property type="match status" value="1"/>
</dbReference>
<dbReference type="SMART" id="SM00028">
    <property type="entry name" value="TPR"/>
    <property type="match status" value="11"/>
</dbReference>
<dbReference type="InterPro" id="IPR011009">
    <property type="entry name" value="Kinase-like_dom_sf"/>
</dbReference>
<feature type="binding site" evidence="9">
    <location>
        <position position="70"/>
    </location>
    <ligand>
        <name>ATP</name>
        <dbReference type="ChEBI" id="CHEBI:30616"/>
    </ligand>
</feature>
<dbReference type="SUPFAM" id="SSF48452">
    <property type="entry name" value="TPR-like"/>
    <property type="match status" value="3"/>
</dbReference>
<accession>A0ABX8AZM1</accession>
<dbReference type="Gene3D" id="1.10.510.10">
    <property type="entry name" value="Transferase(Phosphotransferase) domain 1"/>
    <property type="match status" value="1"/>
</dbReference>
<organism evidence="12 13">
    <name type="scientific">Chloracidobacterium sp. N</name>
    <dbReference type="NCBI Taxonomy" id="2821540"/>
    <lineage>
        <taxon>Bacteria</taxon>
        <taxon>Pseudomonadati</taxon>
        <taxon>Acidobacteriota</taxon>
        <taxon>Terriglobia</taxon>
        <taxon>Terriglobales</taxon>
        <taxon>Acidobacteriaceae</taxon>
        <taxon>Chloracidobacterium</taxon>
        <taxon>Chloracidobacterium aggregatum</taxon>
    </lineage>
</organism>
<dbReference type="Pfam" id="PF10345">
    <property type="entry name" value="Cohesin_load"/>
    <property type="match status" value="1"/>
</dbReference>
<keyword evidence="8" id="KW-0802">TPR repeat</keyword>
<feature type="domain" description="Protein kinase" evidence="11">
    <location>
        <begin position="41"/>
        <end position="305"/>
    </location>
</feature>
<dbReference type="PROSITE" id="PS50005">
    <property type="entry name" value="TPR"/>
    <property type="match status" value="1"/>
</dbReference>
<evidence type="ECO:0000256" key="5">
    <source>
        <dbReference type="ARBA" id="ARBA00022777"/>
    </source>
</evidence>
<dbReference type="Pfam" id="PF00069">
    <property type="entry name" value="Pkinase"/>
    <property type="match status" value="1"/>
</dbReference>
<reference evidence="12 13" key="1">
    <citation type="submission" date="2021-03" db="EMBL/GenBank/DDBJ databases">
        <title>Genomic and phenotypic characterization of Chloracidobacterium isolates provides evidence for multiple species.</title>
        <authorList>
            <person name="Saini M.K."/>
            <person name="Costas A.M.G."/>
            <person name="Tank M."/>
            <person name="Bryant D.A."/>
        </authorList>
    </citation>
    <scope>NUCLEOTIDE SEQUENCE [LARGE SCALE GENOMIC DNA]</scope>
    <source>
        <strain evidence="12 13">N</strain>
    </source>
</reference>
<evidence type="ECO:0000256" key="10">
    <source>
        <dbReference type="SAM" id="MobiDB-lite"/>
    </source>
</evidence>
<dbReference type="PANTHER" id="PTHR43289:SF6">
    <property type="entry name" value="SERINE_THREONINE-PROTEIN KINASE NEKL-3"/>
    <property type="match status" value="1"/>
</dbReference>
<feature type="region of interest" description="Disordered" evidence="10">
    <location>
        <begin position="1273"/>
        <end position="1331"/>
    </location>
</feature>
<feature type="compositionally biased region" description="Low complexity" evidence="10">
    <location>
        <begin position="1317"/>
        <end position="1329"/>
    </location>
</feature>
<dbReference type="InterPro" id="IPR019440">
    <property type="entry name" value="MAU2"/>
</dbReference>
<dbReference type="EMBL" id="CP072642">
    <property type="protein sequence ID" value="QUV94152.1"/>
    <property type="molecule type" value="Genomic_DNA"/>
</dbReference>
<keyword evidence="4" id="KW-0498">Mitosis</keyword>
<protein>
    <submittedName>
        <fullName evidence="12">Tetratricopeptide repeat protein</fullName>
    </submittedName>
</protein>
<evidence type="ECO:0000256" key="4">
    <source>
        <dbReference type="ARBA" id="ARBA00022776"/>
    </source>
</evidence>
<dbReference type="InterPro" id="IPR000719">
    <property type="entry name" value="Prot_kinase_dom"/>
</dbReference>
<feature type="repeat" description="TPR" evidence="8">
    <location>
        <begin position="1047"/>
        <end position="1080"/>
    </location>
</feature>
<keyword evidence="2" id="KW-0808">Transferase</keyword>
<evidence type="ECO:0000256" key="9">
    <source>
        <dbReference type="PROSITE-ProRule" id="PRU10141"/>
    </source>
</evidence>